<dbReference type="STRING" id="1447883.A0A2B7YFV1"/>
<dbReference type="EMBL" id="PDNA01000031">
    <property type="protein sequence ID" value="PGH22954.1"/>
    <property type="molecule type" value="Genomic_DNA"/>
</dbReference>
<evidence type="ECO:0000313" key="1">
    <source>
        <dbReference type="EMBL" id="PGH22954.1"/>
    </source>
</evidence>
<organism evidence="1 2">
    <name type="scientific">Polytolypa hystricis (strain UAMH7299)</name>
    <dbReference type="NCBI Taxonomy" id="1447883"/>
    <lineage>
        <taxon>Eukaryota</taxon>
        <taxon>Fungi</taxon>
        <taxon>Dikarya</taxon>
        <taxon>Ascomycota</taxon>
        <taxon>Pezizomycotina</taxon>
        <taxon>Eurotiomycetes</taxon>
        <taxon>Eurotiomycetidae</taxon>
        <taxon>Onygenales</taxon>
        <taxon>Onygenales incertae sedis</taxon>
        <taxon>Polytolypa</taxon>
    </lineage>
</organism>
<reference evidence="1 2" key="1">
    <citation type="submission" date="2017-10" db="EMBL/GenBank/DDBJ databases">
        <title>Comparative genomics in systemic dimorphic fungi from Ajellomycetaceae.</title>
        <authorList>
            <person name="Munoz J.F."/>
            <person name="Mcewen J.G."/>
            <person name="Clay O.K."/>
            <person name="Cuomo C.A."/>
        </authorList>
    </citation>
    <scope>NUCLEOTIDE SEQUENCE [LARGE SCALE GENOMIC DNA]</scope>
    <source>
        <strain evidence="1 2">UAMH7299</strain>
    </source>
</reference>
<sequence>MQARHEFLEHLHPDTQEYKYLGFSSLLEAVSKEYDRFIVRSCSPYVIITDIGPDEVDDHEESIPGRADYSPSLQLLILSMVSLPHEEAAGVFDRLVGTKATQMMIHRILSIRGRTHTKTSEREKQADCSYGPRHLPPGGSTQWPTLALEVAFPESREKVKKDVAWWLNRSAGDVLRAISIDIKRPSGNIYTTLWKRGMATNQCPNPDPEALQEIKIYRAKMVNHQVSPEET</sequence>
<dbReference type="OrthoDB" id="4180362at2759"/>
<protein>
    <submittedName>
        <fullName evidence="1">Uncharacterized protein</fullName>
    </submittedName>
</protein>
<evidence type="ECO:0000313" key="2">
    <source>
        <dbReference type="Proteomes" id="UP000224634"/>
    </source>
</evidence>
<keyword evidence="2" id="KW-1185">Reference proteome</keyword>
<comment type="caution">
    <text evidence="1">The sequence shown here is derived from an EMBL/GenBank/DDBJ whole genome shotgun (WGS) entry which is preliminary data.</text>
</comment>
<dbReference type="Proteomes" id="UP000224634">
    <property type="component" value="Unassembled WGS sequence"/>
</dbReference>
<name>A0A2B7YFV1_POLH7</name>
<gene>
    <name evidence="1" type="ORF">AJ80_03003</name>
</gene>
<dbReference type="AlphaFoldDB" id="A0A2B7YFV1"/>
<accession>A0A2B7YFV1</accession>
<proteinExistence type="predicted"/>